<protein>
    <submittedName>
        <fullName evidence="2">Uncharacterized protein</fullName>
    </submittedName>
</protein>
<evidence type="ECO:0000313" key="2">
    <source>
        <dbReference type="EMBL" id="GGK98608.1"/>
    </source>
</evidence>
<proteinExistence type="predicted"/>
<feature type="compositionally biased region" description="Low complexity" evidence="1">
    <location>
        <begin position="633"/>
        <end position="643"/>
    </location>
</feature>
<dbReference type="AlphaFoldDB" id="A0A917RBX0"/>
<name>A0A917RBX0_9NOCA</name>
<dbReference type="EMBL" id="BMMH01000002">
    <property type="protein sequence ID" value="GGK98608.1"/>
    <property type="molecule type" value="Genomic_DNA"/>
</dbReference>
<feature type="region of interest" description="Disordered" evidence="1">
    <location>
        <begin position="376"/>
        <end position="444"/>
    </location>
</feature>
<sequence>MSSPEGEEAGAGSESDAFAWSYLSGLAADGVLLIHDDGIAFECATLCAEFMGVLETVGQEGLFDGAAPLSSSVPAPLSSLGALDQRLARLGTDLYRRVGGQDDSGTYLGASNDMLEALKTAGKKYQETDDSSADEFDMDSVIPPASIDVTLASHSGEIFSSGFHLDRLTNAELTVPAGIDLEDHEEQFYSTLYALGDYIRTYGLAGLYEAKGTKWFRLGDSLLEAKGALNNNLVGITANAWEGTGVDGLIAASEQYGTQIDSLVEAMWRVADAYRFAALWLEETQQAMPQDPHNYMGTYRDEAEGRAPYLYIDEDRLGEEYGKIYQDVTFYDEAQGQEVTEAVVLIQDPTPYYREKFKETYLAGFIDTDQYFPLLPSYTPGTDPSATESPPLVDEEDDNTYQDNGGFDPDAGAGGYTPTGAGSAVPTGEEWESEWPGQAAADAELTEWEQAQEEAAQQQVSQLGTQAIQQGMSAVQDALGAVEQSLADTGMPIGALPPGLPLGIEPTRSAGLPAFKTGGPGGSLGNGTSSTAGNGPGVSKPATDPARLFPRAALPGANTPFAGAAGQQASGMPASGMPMGGSPGGSPGAAGGRGGQGDDKHERAKYLDRADNLDEGLGDPLDMSRPVVGESGARPAAAERVQPPAAPRPVAPRPEPVRPSRSEEPVILPRREGA</sequence>
<feature type="compositionally biased region" description="Gly residues" evidence="1">
    <location>
        <begin position="578"/>
        <end position="595"/>
    </location>
</feature>
<evidence type="ECO:0000313" key="3">
    <source>
        <dbReference type="Proteomes" id="UP000638263"/>
    </source>
</evidence>
<feature type="compositionally biased region" description="Pro residues" evidence="1">
    <location>
        <begin position="644"/>
        <end position="654"/>
    </location>
</feature>
<evidence type="ECO:0000256" key="1">
    <source>
        <dbReference type="SAM" id="MobiDB-lite"/>
    </source>
</evidence>
<comment type="caution">
    <text evidence="2">The sequence shown here is derived from an EMBL/GenBank/DDBJ whole genome shotgun (WGS) entry which is preliminary data.</text>
</comment>
<organism evidence="2 3">
    <name type="scientific">Nocardia jinanensis</name>
    <dbReference type="NCBI Taxonomy" id="382504"/>
    <lineage>
        <taxon>Bacteria</taxon>
        <taxon>Bacillati</taxon>
        <taxon>Actinomycetota</taxon>
        <taxon>Actinomycetes</taxon>
        <taxon>Mycobacteriales</taxon>
        <taxon>Nocardiaceae</taxon>
        <taxon>Nocardia</taxon>
    </lineage>
</organism>
<feature type="compositionally biased region" description="Basic and acidic residues" evidence="1">
    <location>
        <begin position="596"/>
        <end position="612"/>
    </location>
</feature>
<accession>A0A917RBX0</accession>
<gene>
    <name evidence="2" type="ORF">GCM10011588_11490</name>
</gene>
<reference evidence="2" key="1">
    <citation type="journal article" date="2014" name="Int. J. Syst. Evol. Microbiol.">
        <title>Complete genome sequence of Corynebacterium casei LMG S-19264T (=DSM 44701T), isolated from a smear-ripened cheese.</title>
        <authorList>
            <consortium name="US DOE Joint Genome Institute (JGI-PGF)"/>
            <person name="Walter F."/>
            <person name="Albersmeier A."/>
            <person name="Kalinowski J."/>
            <person name="Ruckert C."/>
        </authorList>
    </citation>
    <scope>NUCLEOTIDE SEQUENCE</scope>
    <source>
        <strain evidence="2">CGMCC 4.3508</strain>
    </source>
</reference>
<keyword evidence="3" id="KW-1185">Reference proteome</keyword>
<reference evidence="2" key="2">
    <citation type="submission" date="2020-09" db="EMBL/GenBank/DDBJ databases">
        <authorList>
            <person name="Sun Q."/>
            <person name="Zhou Y."/>
        </authorList>
    </citation>
    <scope>NUCLEOTIDE SEQUENCE</scope>
    <source>
        <strain evidence="2">CGMCC 4.3508</strain>
    </source>
</reference>
<feature type="compositionally biased region" description="Basic and acidic residues" evidence="1">
    <location>
        <begin position="655"/>
        <end position="674"/>
    </location>
</feature>
<feature type="compositionally biased region" description="Polar residues" evidence="1">
    <location>
        <begin position="379"/>
        <end position="388"/>
    </location>
</feature>
<dbReference type="Proteomes" id="UP000638263">
    <property type="component" value="Unassembled WGS sequence"/>
</dbReference>
<feature type="region of interest" description="Disordered" evidence="1">
    <location>
        <begin position="512"/>
        <end position="674"/>
    </location>
</feature>